<keyword evidence="1" id="KW-0472">Membrane</keyword>
<organism evidence="3 4">
    <name type="scientific">Toxocara canis</name>
    <name type="common">Canine roundworm</name>
    <dbReference type="NCBI Taxonomy" id="6265"/>
    <lineage>
        <taxon>Eukaryota</taxon>
        <taxon>Metazoa</taxon>
        <taxon>Ecdysozoa</taxon>
        <taxon>Nematoda</taxon>
        <taxon>Chromadorea</taxon>
        <taxon>Rhabditida</taxon>
        <taxon>Spirurina</taxon>
        <taxon>Ascaridomorpha</taxon>
        <taxon>Ascaridoidea</taxon>
        <taxon>Toxocaridae</taxon>
        <taxon>Toxocara</taxon>
    </lineage>
</organism>
<sequence>MELEADKTVRLLCLSSAALCLLDGATKLVLKRQHSSTLQQWRVGGGVSRHQLLLEFRGAKWQLIASSYSSLKSISITLWEIMQNSAGTSVQKSLNLAKTQRNRSTADSTAGWFSFLFQLLLHLFAVYVTENFVQKYETRIFRPYFKIFSFFEVSSFAFWISYLPTGLHSSV</sequence>
<keyword evidence="3" id="KW-1185">Reference proteome</keyword>
<proteinExistence type="predicted"/>
<keyword evidence="1" id="KW-0812">Transmembrane</keyword>
<dbReference type="EMBL" id="UYWY01024883">
    <property type="protein sequence ID" value="VDM49188.1"/>
    <property type="molecule type" value="Genomic_DNA"/>
</dbReference>
<dbReference type="AlphaFoldDB" id="A0A183VAU7"/>
<evidence type="ECO:0000313" key="2">
    <source>
        <dbReference type="EMBL" id="VDM49188.1"/>
    </source>
</evidence>
<dbReference type="Proteomes" id="UP000050794">
    <property type="component" value="Unassembled WGS sequence"/>
</dbReference>
<reference evidence="2 3" key="2">
    <citation type="submission" date="2018-11" db="EMBL/GenBank/DDBJ databases">
        <authorList>
            <consortium name="Pathogen Informatics"/>
        </authorList>
    </citation>
    <scope>NUCLEOTIDE SEQUENCE [LARGE SCALE GENOMIC DNA]</scope>
</reference>
<accession>A0A183VAU7</accession>
<protein>
    <submittedName>
        <fullName evidence="4">Transmembrane protein</fullName>
    </submittedName>
</protein>
<evidence type="ECO:0000256" key="1">
    <source>
        <dbReference type="SAM" id="Phobius"/>
    </source>
</evidence>
<dbReference type="WBParaSite" id="TCNE_0001786801-mRNA-1">
    <property type="protein sequence ID" value="TCNE_0001786801-mRNA-1"/>
    <property type="gene ID" value="TCNE_0001786801"/>
</dbReference>
<evidence type="ECO:0000313" key="4">
    <source>
        <dbReference type="WBParaSite" id="TCNE_0001786801-mRNA-1"/>
    </source>
</evidence>
<gene>
    <name evidence="2" type="ORF">TCNE_LOCUS17867</name>
</gene>
<reference evidence="4" key="1">
    <citation type="submission" date="2016-06" db="UniProtKB">
        <authorList>
            <consortium name="WormBaseParasite"/>
        </authorList>
    </citation>
    <scope>IDENTIFICATION</scope>
</reference>
<feature type="transmembrane region" description="Helical" evidence="1">
    <location>
        <begin position="144"/>
        <end position="162"/>
    </location>
</feature>
<keyword evidence="1" id="KW-1133">Transmembrane helix</keyword>
<name>A0A183VAU7_TOXCA</name>
<feature type="transmembrane region" description="Helical" evidence="1">
    <location>
        <begin position="110"/>
        <end position="132"/>
    </location>
</feature>
<evidence type="ECO:0000313" key="3">
    <source>
        <dbReference type="Proteomes" id="UP000050794"/>
    </source>
</evidence>